<dbReference type="RefSeq" id="XP_033581420.1">
    <property type="nucleotide sequence ID" value="XM_033721831.1"/>
</dbReference>
<feature type="compositionally biased region" description="Low complexity" evidence="1">
    <location>
        <begin position="904"/>
        <end position="928"/>
    </location>
</feature>
<keyword evidence="4" id="KW-1185">Reference proteome</keyword>
<organism evidence="3">
    <name type="scientific">Mytilinidion resinicola</name>
    <dbReference type="NCBI Taxonomy" id="574789"/>
    <lineage>
        <taxon>Eukaryota</taxon>
        <taxon>Fungi</taxon>
        <taxon>Dikarya</taxon>
        <taxon>Ascomycota</taxon>
        <taxon>Pezizomycotina</taxon>
        <taxon>Dothideomycetes</taxon>
        <taxon>Pleosporomycetidae</taxon>
        <taxon>Mytilinidiales</taxon>
        <taxon>Mytilinidiaceae</taxon>
        <taxon>Mytilinidion</taxon>
    </lineage>
</organism>
<evidence type="ECO:0000313" key="5">
    <source>
        <dbReference type="RefSeq" id="XP_033581420.1"/>
    </source>
</evidence>
<evidence type="ECO:0000313" key="3">
    <source>
        <dbReference type="EMBL" id="KAF2814456.1"/>
    </source>
</evidence>
<feature type="region of interest" description="Disordered" evidence="1">
    <location>
        <begin position="311"/>
        <end position="336"/>
    </location>
</feature>
<reference evidence="5" key="2">
    <citation type="submission" date="2020-04" db="EMBL/GenBank/DDBJ databases">
        <authorList>
            <consortium name="NCBI Genome Project"/>
        </authorList>
    </citation>
    <scope>NUCLEOTIDE SEQUENCE</scope>
    <source>
        <strain evidence="5">CBS 304.34</strain>
    </source>
</reference>
<dbReference type="AlphaFoldDB" id="A0A6A6YZV5"/>
<dbReference type="EMBL" id="MU003695">
    <property type="protein sequence ID" value="KAF2814456.1"/>
    <property type="molecule type" value="Genomic_DNA"/>
</dbReference>
<dbReference type="OrthoDB" id="3886018at2759"/>
<sequence length="1166" mass="123144">MELIYLRPALLLLVLSSNNAFAGPMKLATEGSPCVNLAVPKLRAGVYTSDTESVFSQSTTSSSDLSSQSVDNTQFASPLPTSFPKPLGTASSFKDTSSSGVKSGSFSNPATITASSTLSFITGAPNNGPVVQTITSTISGKAVLVPVLLGGAFTTPVALPSPVTNILNPTGTAAWASASVFSGQISALYPLIERWIDNPQSSEVNDVTKAIEGVLPFGAALLASLPGRPPGAGGKSGGGGCGGKTRRDLYGRSILGDLFNTIADAVSCVTEGVEDISNAIKKGTVGTEAELTDAIKSVESQLENLKPEVEALKDDPGDESESTTDPASSSLSTTSSSFSYTRTQTVTNCNAVCTTTASTYTQNVNRGKACSRTCSAVIVEGCTSVSPTISSSIVTITPSSQPFLCDANSAECLSNDLAPPPGPVEGCQDCLTDSLSMAYITPSTVTALPIGSELYKRSVLTASSRLQTFQIPSIDLDNHASDDQTRVKSSSAKRSSPSLVANLTAHTLPVPGIDQAQYLYNELRQAILVPHPSIPNPSGNGNIGVPSALTSLLSGNRGRMGVINLYGCTSVIVTSQQGVWISHFWEAPAFTKVIIPATHDADGNEITPAQYAFDQKQFENDVLNRLEWGFVFNGQKTDGLHLLSAPGARFDRQYDPHVTIVAPRRKVAFAEPADLAYPGQVGQIVTKIREIFGKVLFQYDPYEVLFDTCDGRPAQQWAAYQIWLEDNPNPILEKTWPASLSQLVPHRKRDESLACNISNSMPTSASTLSSFVTSTRATTSIQTTSTTVSSEISPPNQASMWSVIISDMESFVKASASSTASQTTTSASLPTSTLTAMITSSAAVPGQGGVPACAYMIASDLGGGAMCTADYCNCGGTPAPLLTSTTAGTTVTDCGYSTQPPASQCPQTLSTSPPPSSAAQSAPSSPGTTNTQPPPPFAPGNCKIHIKEWFGTDEPWLAPVYSSLQIYDGQGTQLYTFDSGSVPWGNSVTAPMADSKLPYDVTVTFSTDVPKRRKRAGLGNSLLRGRLYVPQPSYAEHTWNKRLVTIGAGDTHWDFSMTDQTKPWCSVGAWDMGSWNGIEHTNPLLEPDVGFPCPPSRRGSSDNSVCASASLRFEAHQGGCRKLPTSLLLSTWHEWPLACCLSLLAHLLLLHPCKLRYQRQLPADAA</sequence>
<dbReference type="GeneID" id="54462724"/>
<keyword evidence="2" id="KW-0732">Signal</keyword>
<feature type="signal peptide" evidence="2">
    <location>
        <begin position="1"/>
        <end position="22"/>
    </location>
</feature>
<proteinExistence type="predicted"/>
<dbReference type="Proteomes" id="UP000504636">
    <property type="component" value="Unplaced"/>
</dbReference>
<gene>
    <name evidence="3 5" type="ORF">BDZ99DRAFT_473515</name>
</gene>
<protein>
    <submittedName>
        <fullName evidence="3 5">Uncharacterized protein</fullName>
    </submittedName>
</protein>
<evidence type="ECO:0000256" key="1">
    <source>
        <dbReference type="SAM" id="MobiDB-lite"/>
    </source>
</evidence>
<feature type="region of interest" description="Disordered" evidence="1">
    <location>
        <begin position="902"/>
        <end position="938"/>
    </location>
</feature>
<evidence type="ECO:0000313" key="4">
    <source>
        <dbReference type="Proteomes" id="UP000504636"/>
    </source>
</evidence>
<feature type="compositionally biased region" description="Low complexity" evidence="1">
    <location>
        <begin position="323"/>
        <end position="336"/>
    </location>
</feature>
<feature type="chain" id="PRO_5044629456" evidence="2">
    <location>
        <begin position="23"/>
        <end position="1166"/>
    </location>
</feature>
<evidence type="ECO:0000256" key="2">
    <source>
        <dbReference type="SAM" id="SignalP"/>
    </source>
</evidence>
<accession>A0A6A6YZV5</accession>
<reference evidence="3 5" key="1">
    <citation type="journal article" date="2020" name="Stud. Mycol.">
        <title>101 Dothideomycetes genomes: a test case for predicting lifestyles and emergence of pathogens.</title>
        <authorList>
            <person name="Haridas S."/>
            <person name="Albert R."/>
            <person name="Binder M."/>
            <person name="Bloem J."/>
            <person name="Labutti K."/>
            <person name="Salamov A."/>
            <person name="Andreopoulos B."/>
            <person name="Baker S."/>
            <person name="Barry K."/>
            <person name="Bills G."/>
            <person name="Bluhm B."/>
            <person name="Cannon C."/>
            <person name="Castanera R."/>
            <person name="Culley D."/>
            <person name="Daum C."/>
            <person name="Ezra D."/>
            <person name="Gonzalez J."/>
            <person name="Henrissat B."/>
            <person name="Kuo A."/>
            <person name="Liang C."/>
            <person name="Lipzen A."/>
            <person name="Lutzoni F."/>
            <person name="Magnuson J."/>
            <person name="Mondo S."/>
            <person name="Nolan M."/>
            <person name="Ohm R."/>
            <person name="Pangilinan J."/>
            <person name="Park H.-J."/>
            <person name="Ramirez L."/>
            <person name="Alfaro M."/>
            <person name="Sun H."/>
            <person name="Tritt A."/>
            <person name="Yoshinaga Y."/>
            <person name="Zwiers L.-H."/>
            <person name="Turgeon B."/>
            <person name="Goodwin S."/>
            <person name="Spatafora J."/>
            <person name="Crous P."/>
            <person name="Grigoriev I."/>
        </authorList>
    </citation>
    <scope>NUCLEOTIDE SEQUENCE</scope>
    <source>
        <strain evidence="3 5">CBS 304.34</strain>
    </source>
</reference>
<name>A0A6A6YZV5_9PEZI</name>
<reference evidence="5" key="3">
    <citation type="submission" date="2025-04" db="UniProtKB">
        <authorList>
            <consortium name="RefSeq"/>
        </authorList>
    </citation>
    <scope>IDENTIFICATION</scope>
    <source>
        <strain evidence="5">CBS 304.34</strain>
    </source>
</reference>